<feature type="region of interest" description="Disordered" evidence="1">
    <location>
        <begin position="1"/>
        <end position="156"/>
    </location>
</feature>
<feature type="region of interest" description="Disordered" evidence="1">
    <location>
        <begin position="386"/>
        <end position="439"/>
    </location>
</feature>
<sequence>MNGHRHTGVWGAGHRARSLQEERGRTPAHLSPKSVGLEPGVLEGRQGDEHLGGVVGGHDQQVAMGHTVGEGVPGQHGVRKHEQQGAPVGTPAPGQAPPQHGDQDYGVSQQGPDHVGRDVRVQEPKVEAGNQEEGQQEARLQGREAEGPEVEQVGQAEGSHACRRYRGHLVKRAALWLHPVALAPRERADPQRQLPPWPYCPVSQGGLPGHPFFWPLAPKPPQARTAFHAALPRTARGGTAQLAVAPVAARTLAPAPASPLPAGAPGWYPRPISGVTFPVRLASGSVLETLRAHAASETPPAPMWEALSGGGGLGASPHGHGLPREFSWGVIPPPRHPTLHPLGGHPRGTRQHIPSPALTVQEGFRPDEAGVPHGRAKQGPLQERAVAPAGEHGPQKPRQVEDGQDLEQGADPRRLVRGVLDEEVDGTGEEEREQPQAHARLWVLWR</sequence>
<feature type="compositionally biased region" description="Acidic residues" evidence="1">
    <location>
        <begin position="421"/>
        <end position="432"/>
    </location>
</feature>
<proteinExistence type="predicted"/>
<feature type="compositionally biased region" description="Basic and acidic residues" evidence="1">
    <location>
        <begin position="114"/>
        <end position="126"/>
    </location>
</feature>
<organism evidence="2">
    <name type="scientific">Capra hircus</name>
    <name type="common">Goat</name>
    <dbReference type="NCBI Taxonomy" id="9925"/>
    <lineage>
        <taxon>Eukaryota</taxon>
        <taxon>Metazoa</taxon>
        <taxon>Chordata</taxon>
        <taxon>Craniata</taxon>
        <taxon>Vertebrata</taxon>
        <taxon>Euteleostomi</taxon>
        <taxon>Mammalia</taxon>
        <taxon>Eutheria</taxon>
        <taxon>Laurasiatheria</taxon>
        <taxon>Artiodactyla</taxon>
        <taxon>Ruminantia</taxon>
        <taxon>Pecora</taxon>
        <taxon>Bovidae</taxon>
        <taxon>Caprinae</taxon>
        <taxon>Capra</taxon>
    </lineage>
</organism>
<dbReference type="Ensembl" id="ENSCHIT00010040028.1">
    <property type="protein sequence ID" value="ENSCHIP00010028383.1"/>
    <property type="gene ID" value="ENSCHIG00010021154.1"/>
</dbReference>
<evidence type="ECO:0000256" key="1">
    <source>
        <dbReference type="SAM" id="MobiDB-lite"/>
    </source>
</evidence>
<reference evidence="2" key="1">
    <citation type="submission" date="2019-03" db="EMBL/GenBank/DDBJ databases">
        <title>Genome sequencing and reference-guided assembly of Black Bengal Goat (Capra hircus).</title>
        <authorList>
            <person name="Siddiki A.Z."/>
            <person name="Baten A."/>
            <person name="Billah M."/>
            <person name="Alam M.A.U."/>
            <person name="Shawrob K.S.M."/>
            <person name="Saha S."/>
            <person name="Chowdhury M."/>
            <person name="Rahman A.H."/>
            <person name="Stear M."/>
            <person name="Miah G."/>
            <person name="Das G.B."/>
            <person name="Hossain M.M."/>
            <person name="Kumkum M."/>
            <person name="Islam M.S."/>
            <person name="Mollah A.M."/>
            <person name="Ahsan A."/>
            <person name="Tusar F."/>
            <person name="Khan M.K.I."/>
        </authorList>
    </citation>
    <scope>NUCLEOTIDE SEQUENCE [LARGE SCALE GENOMIC DNA]</scope>
</reference>
<protein>
    <submittedName>
        <fullName evidence="2">Uncharacterized protein</fullName>
    </submittedName>
</protein>
<reference evidence="2" key="2">
    <citation type="submission" date="2025-08" db="UniProtKB">
        <authorList>
            <consortium name="Ensembl"/>
        </authorList>
    </citation>
    <scope>IDENTIFICATION</scope>
</reference>
<evidence type="ECO:0000313" key="2">
    <source>
        <dbReference type="Ensembl" id="ENSCHIP00010028383.1"/>
    </source>
</evidence>
<name>A0A8C2RGX2_CAPHI</name>
<accession>A0A8C2RGX2</accession>
<dbReference type="AlphaFoldDB" id="A0A8C2RGX2"/>